<dbReference type="InterPro" id="IPR005174">
    <property type="entry name" value="KIB1-4_b-propeller"/>
</dbReference>
<gene>
    <name evidence="2" type="ORF">SORBI_3002G347800</name>
</gene>
<feature type="domain" description="KIB1-4 beta-propeller" evidence="1">
    <location>
        <begin position="28"/>
        <end position="286"/>
    </location>
</feature>
<organism evidence="2 3">
    <name type="scientific">Sorghum bicolor</name>
    <name type="common">Sorghum</name>
    <name type="synonym">Sorghum vulgare</name>
    <dbReference type="NCBI Taxonomy" id="4558"/>
    <lineage>
        <taxon>Eukaryota</taxon>
        <taxon>Viridiplantae</taxon>
        <taxon>Streptophyta</taxon>
        <taxon>Embryophyta</taxon>
        <taxon>Tracheophyta</taxon>
        <taxon>Spermatophyta</taxon>
        <taxon>Magnoliopsida</taxon>
        <taxon>Liliopsida</taxon>
        <taxon>Poales</taxon>
        <taxon>Poaceae</taxon>
        <taxon>PACMAD clade</taxon>
        <taxon>Panicoideae</taxon>
        <taxon>Andropogonodae</taxon>
        <taxon>Andropogoneae</taxon>
        <taxon>Sorghinae</taxon>
        <taxon>Sorghum</taxon>
    </lineage>
</organism>
<evidence type="ECO:0000259" key="1">
    <source>
        <dbReference type="Pfam" id="PF03478"/>
    </source>
</evidence>
<reference evidence="2 3" key="1">
    <citation type="journal article" date="2009" name="Nature">
        <title>The Sorghum bicolor genome and the diversification of grasses.</title>
        <authorList>
            <person name="Paterson A.H."/>
            <person name="Bowers J.E."/>
            <person name="Bruggmann R."/>
            <person name="Dubchak I."/>
            <person name="Grimwood J."/>
            <person name="Gundlach H."/>
            <person name="Haberer G."/>
            <person name="Hellsten U."/>
            <person name="Mitros T."/>
            <person name="Poliakov A."/>
            <person name="Schmutz J."/>
            <person name="Spannagl M."/>
            <person name="Tang H."/>
            <person name="Wang X."/>
            <person name="Wicker T."/>
            <person name="Bharti A.K."/>
            <person name="Chapman J."/>
            <person name="Feltus F.A."/>
            <person name="Gowik U."/>
            <person name="Grigoriev I.V."/>
            <person name="Lyons E."/>
            <person name="Maher C.A."/>
            <person name="Martis M."/>
            <person name="Narechania A."/>
            <person name="Otillar R.P."/>
            <person name="Penning B.W."/>
            <person name="Salamov A.A."/>
            <person name="Wang Y."/>
            <person name="Zhang L."/>
            <person name="Carpita N.C."/>
            <person name="Freeling M."/>
            <person name="Gingle A.R."/>
            <person name="Hash C.T."/>
            <person name="Keller B."/>
            <person name="Klein P."/>
            <person name="Kresovich S."/>
            <person name="McCann M.C."/>
            <person name="Ming R."/>
            <person name="Peterson D.G."/>
            <person name="Mehboob-ur-Rahman"/>
            <person name="Ware D."/>
            <person name="Westhoff P."/>
            <person name="Mayer K.F."/>
            <person name="Messing J."/>
            <person name="Rokhsar D.S."/>
        </authorList>
    </citation>
    <scope>NUCLEOTIDE SEQUENCE [LARGE SCALE GENOMIC DNA]</scope>
    <source>
        <strain evidence="3">cv. BTx623</strain>
    </source>
</reference>
<protein>
    <recommendedName>
        <fullName evidence="1">KIB1-4 beta-propeller domain-containing protein</fullName>
    </recommendedName>
</protein>
<evidence type="ECO:0000313" key="2">
    <source>
        <dbReference type="EMBL" id="OQU90141.1"/>
    </source>
</evidence>
<proteinExistence type="predicted"/>
<dbReference type="AlphaFoldDB" id="A0A1W0W715"/>
<accession>A0A1W0W715</accession>
<dbReference type="Gramene" id="OQU90141">
    <property type="protein sequence ID" value="OQU90141"/>
    <property type="gene ID" value="SORBI_3002G347800"/>
</dbReference>
<dbReference type="Proteomes" id="UP000000768">
    <property type="component" value="Chromosome 2"/>
</dbReference>
<keyword evidence="3" id="KW-1185">Reference proteome</keyword>
<name>A0A1W0W715_SORBI</name>
<dbReference type="Pfam" id="PF03478">
    <property type="entry name" value="Beta-prop_KIB1-4"/>
    <property type="match status" value="1"/>
</dbReference>
<dbReference type="eggNOG" id="ENOG502S74R">
    <property type="taxonomic scope" value="Eukaryota"/>
</dbReference>
<dbReference type="PANTHER" id="PTHR33165:SF57">
    <property type="entry name" value="OS10G0568000 PROTEIN"/>
    <property type="match status" value="1"/>
</dbReference>
<dbReference type="EMBL" id="CM000761">
    <property type="protein sequence ID" value="OQU90141.1"/>
    <property type="molecule type" value="Genomic_DNA"/>
</dbReference>
<sequence length="333" mass="36436">MLDKALVAGPRRHRFLNVSTGECIRTDLLLPDLADHTLHAVTNEGLLLLLHRPSLVIRLLNPLTRRLTDLPPATTLMTEQQLSRSRQGGGDLGERLSVYSAGLAVADDDASTTVMTVAIYFRFPMGIAVAKPGDQCWTLVHDRYVTATLSFAGRFYCTIGTSVMVLEDSSATTSDHPRLVMAVKPSFHMSGMADSLHLVDNAGELMLVHRLLCKDDNDDAHGEKYKMDYRVYRVDLDAGALVPAKSLNGRAVFIGRRRAISVRAGAFSSVSADTLYLGSDCDEKTTMNKIQAYNVADGSAQPYHHDSCIDMVQPYGVVDCISHCIMGSGRHLL</sequence>
<reference evidence="3" key="2">
    <citation type="journal article" date="2018" name="Plant J.">
        <title>The Sorghum bicolor reference genome: improved assembly, gene annotations, a transcriptome atlas, and signatures of genome organization.</title>
        <authorList>
            <person name="McCormick R.F."/>
            <person name="Truong S.K."/>
            <person name="Sreedasyam A."/>
            <person name="Jenkins J."/>
            <person name="Shu S."/>
            <person name="Sims D."/>
            <person name="Kennedy M."/>
            <person name="Amirebrahimi M."/>
            <person name="Weers B.D."/>
            <person name="McKinley B."/>
            <person name="Mattison A."/>
            <person name="Morishige D.T."/>
            <person name="Grimwood J."/>
            <person name="Schmutz J."/>
            <person name="Mullet J.E."/>
        </authorList>
    </citation>
    <scope>NUCLEOTIDE SEQUENCE [LARGE SCALE GENOMIC DNA]</scope>
    <source>
        <strain evidence="3">cv. BTx623</strain>
    </source>
</reference>
<evidence type="ECO:0000313" key="3">
    <source>
        <dbReference type="Proteomes" id="UP000000768"/>
    </source>
</evidence>
<dbReference type="InParanoid" id="A0A1W0W715"/>
<dbReference type="PANTHER" id="PTHR33165">
    <property type="entry name" value="F-BOX DOMAIN CONTAINING PROTEIN-LIKE-RELATED"/>
    <property type="match status" value="1"/>
</dbReference>